<dbReference type="EnsemblMetazoa" id="CJA40345.1">
    <property type="protein sequence ID" value="CJA40345.1"/>
    <property type="gene ID" value="WBGene00216193"/>
</dbReference>
<dbReference type="Proteomes" id="UP000005237">
    <property type="component" value="Unassembled WGS sequence"/>
</dbReference>
<accession>A0A8R1INS1</accession>
<dbReference type="AlphaFoldDB" id="A0A8R1INS1"/>
<organism evidence="1 2">
    <name type="scientific">Caenorhabditis japonica</name>
    <dbReference type="NCBI Taxonomy" id="281687"/>
    <lineage>
        <taxon>Eukaryota</taxon>
        <taxon>Metazoa</taxon>
        <taxon>Ecdysozoa</taxon>
        <taxon>Nematoda</taxon>
        <taxon>Chromadorea</taxon>
        <taxon>Rhabditida</taxon>
        <taxon>Rhabditina</taxon>
        <taxon>Rhabditomorpha</taxon>
        <taxon>Rhabditoidea</taxon>
        <taxon>Rhabditidae</taxon>
        <taxon>Peloderinae</taxon>
        <taxon>Caenorhabditis</taxon>
    </lineage>
</organism>
<reference evidence="1" key="2">
    <citation type="submission" date="2022-06" db="UniProtKB">
        <authorList>
            <consortium name="EnsemblMetazoa"/>
        </authorList>
    </citation>
    <scope>IDENTIFICATION</scope>
    <source>
        <strain evidence="1">DF5081</strain>
    </source>
</reference>
<proteinExistence type="predicted"/>
<protein>
    <submittedName>
        <fullName evidence="1">Uncharacterized protein</fullName>
    </submittedName>
</protein>
<sequence>MTIQRDMKIEDFLLLFHPLIITTCWHSRLLPAVYDPTKVINRPRKILSQSPPSRSLPVIRIDLVWREEKTTMTIYPKFGGMNH</sequence>
<keyword evidence="2" id="KW-1185">Reference proteome</keyword>
<evidence type="ECO:0000313" key="2">
    <source>
        <dbReference type="Proteomes" id="UP000005237"/>
    </source>
</evidence>
<reference evidence="2" key="1">
    <citation type="submission" date="2010-08" db="EMBL/GenBank/DDBJ databases">
        <authorList>
            <consortium name="Caenorhabditis japonica Sequencing Consortium"/>
            <person name="Wilson R.K."/>
        </authorList>
    </citation>
    <scope>NUCLEOTIDE SEQUENCE [LARGE SCALE GENOMIC DNA]</scope>
    <source>
        <strain evidence="2">DF5081</strain>
    </source>
</reference>
<evidence type="ECO:0000313" key="1">
    <source>
        <dbReference type="EnsemblMetazoa" id="CJA40345.1"/>
    </source>
</evidence>
<name>A0A8R1INS1_CAEJA</name>